<feature type="binding site" evidence="14">
    <location>
        <position position="243"/>
    </location>
    <ligand>
        <name>ATP</name>
        <dbReference type="ChEBI" id="CHEBI:30616"/>
    </ligand>
</feature>
<dbReference type="PROSITE" id="PS51256">
    <property type="entry name" value="GS"/>
    <property type="match status" value="1"/>
</dbReference>
<feature type="chain" id="PRO_5004334294" description="receptor protein serine/threonine kinase" evidence="16">
    <location>
        <begin position="22"/>
        <end position="533"/>
    </location>
</feature>
<keyword evidence="13" id="KW-0675">Receptor</keyword>
<evidence type="ECO:0000256" key="8">
    <source>
        <dbReference type="ARBA" id="ARBA00022741"/>
    </source>
</evidence>
<keyword evidence="12 15" id="KW-0472">Membrane</keyword>
<organism evidence="19">
    <name type="scientific">Ephydatia fluviatilis</name>
    <dbReference type="NCBI Taxonomy" id="31330"/>
    <lineage>
        <taxon>Eukaryota</taxon>
        <taxon>Metazoa</taxon>
        <taxon>Porifera</taxon>
        <taxon>Demospongiae</taxon>
        <taxon>Heteroscleromorpha</taxon>
        <taxon>Spongillida</taxon>
        <taxon>Spongillidae</taxon>
        <taxon>Ephydatia</taxon>
    </lineage>
</organism>
<dbReference type="InterPro" id="IPR003605">
    <property type="entry name" value="GS_dom"/>
</dbReference>
<evidence type="ECO:0000256" key="14">
    <source>
        <dbReference type="PROSITE-ProRule" id="PRU10141"/>
    </source>
</evidence>
<evidence type="ECO:0000256" key="1">
    <source>
        <dbReference type="ARBA" id="ARBA00004479"/>
    </source>
</evidence>
<dbReference type="SMART" id="SM00467">
    <property type="entry name" value="GS"/>
    <property type="match status" value="1"/>
</dbReference>
<keyword evidence="11 15" id="KW-1133">Transmembrane helix</keyword>
<dbReference type="GO" id="GO:0071363">
    <property type="term" value="P:cellular response to growth factor stimulus"/>
    <property type="evidence" value="ECO:0007669"/>
    <property type="project" value="TreeGrafter"/>
</dbReference>
<dbReference type="Gene3D" id="3.30.200.20">
    <property type="entry name" value="Phosphorylase Kinase, domain 1"/>
    <property type="match status" value="1"/>
</dbReference>
<evidence type="ECO:0000256" key="10">
    <source>
        <dbReference type="ARBA" id="ARBA00022840"/>
    </source>
</evidence>
<protein>
    <recommendedName>
        <fullName evidence="3">receptor protein serine/threonine kinase</fullName>
        <ecNumber evidence="3">2.7.11.30</ecNumber>
    </recommendedName>
</protein>
<evidence type="ECO:0000256" key="12">
    <source>
        <dbReference type="ARBA" id="ARBA00023136"/>
    </source>
</evidence>
<evidence type="ECO:0000259" key="17">
    <source>
        <dbReference type="PROSITE" id="PS50011"/>
    </source>
</evidence>
<comment type="similarity">
    <text evidence="2">Belongs to the protein kinase superfamily. TKL Ser/Thr protein kinase family. TGFB receptor subfamily.</text>
</comment>
<proteinExistence type="evidence at transcript level"/>
<keyword evidence="6 15" id="KW-0812">Transmembrane</keyword>
<evidence type="ECO:0000256" key="9">
    <source>
        <dbReference type="ARBA" id="ARBA00022777"/>
    </source>
</evidence>
<dbReference type="Gene3D" id="1.10.510.10">
    <property type="entry name" value="Transferase(Phosphotransferase) domain 1"/>
    <property type="match status" value="1"/>
</dbReference>
<keyword evidence="9" id="KW-0418">Kinase</keyword>
<dbReference type="EC" id="2.7.11.30" evidence="3"/>
<dbReference type="PROSITE" id="PS00108">
    <property type="entry name" value="PROTEIN_KINASE_ST"/>
    <property type="match status" value="1"/>
</dbReference>
<feature type="domain" description="Protein kinase" evidence="17">
    <location>
        <begin position="216"/>
        <end position="524"/>
    </location>
</feature>
<dbReference type="InterPro" id="IPR008271">
    <property type="entry name" value="Ser/Thr_kinase_AS"/>
</dbReference>
<dbReference type="InterPro" id="IPR000333">
    <property type="entry name" value="TGFB_receptor"/>
</dbReference>
<feature type="transmembrane region" description="Helical" evidence="15">
    <location>
        <begin position="151"/>
        <end position="176"/>
    </location>
</feature>
<dbReference type="Pfam" id="PF07714">
    <property type="entry name" value="PK_Tyr_Ser-Thr"/>
    <property type="match status" value="1"/>
</dbReference>
<evidence type="ECO:0000256" key="13">
    <source>
        <dbReference type="ARBA" id="ARBA00023170"/>
    </source>
</evidence>
<dbReference type="GO" id="GO:0004675">
    <property type="term" value="F:transmembrane receptor protein serine/threonine kinase activity"/>
    <property type="evidence" value="ECO:0007669"/>
    <property type="project" value="UniProtKB-EC"/>
</dbReference>
<dbReference type="GO" id="GO:0070724">
    <property type="term" value="C:BMP receptor complex"/>
    <property type="evidence" value="ECO:0007669"/>
    <property type="project" value="TreeGrafter"/>
</dbReference>
<dbReference type="AlphaFoldDB" id="Q9UAG4"/>
<name>Q9UAG4_9METZ</name>
<comment type="subcellular location">
    <subcellularLocation>
        <location evidence="1">Membrane</location>
        <topology evidence="1">Single-pass type I membrane protein</topology>
    </subcellularLocation>
</comment>
<reference evidence="19" key="1">
    <citation type="journal article" date="1999" name="FEBS Lett.">
        <title>Multiple TGF-beta receptor related genes in sponge and ancient gene duplications before the parazoan-eumetazoan split.</title>
        <authorList>
            <person name="Suga H."/>
            <person name="Ono K."/>
            <person name="Miyata T."/>
        </authorList>
    </citation>
    <scope>NUCLEOTIDE SEQUENCE</scope>
</reference>
<evidence type="ECO:0000256" key="15">
    <source>
        <dbReference type="SAM" id="Phobius"/>
    </source>
</evidence>
<dbReference type="InterPro" id="IPR001245">
    <property type="entry name" value="Ser-Thr/Tyr_kinase_cat_dom"/>
</dbReference>
<keyword evidence="5" id="KW-0808">Transferase</keyword>
<dbReference type="PROSITE" id="PS00107">
    <property type="entry name" value="PROTEIN_KINASE_ATP"/>
    <property type="match status" value="1"/>
</dbReference>
<feature type="domain" description="GS" evidence="18">
    <location>
        <begin position="185"/>
        <end position="214"/>
    </location>
</feature>
<dbReference type="PANTHER" id="PTHR23255:SF72">
    <property type="entry name" value="RECEPTOR PROTEIN SERINE_THREONINE KINASE"/>
    <property type="match status" value="1"/>
</dbReference>
<dbReference type="PROSITE" id="PS50011">
    <property type="entry name" value="PROTEIN_KINASE_DOM"/>
    <property type="match status" value="1"/>
</dbReference>
<evidence type="ECO:0000259" key="18">
    <source>
        <dbReference type="PROSITE" id="PS51256"/>
    </source>
</evidence>
<evidence type="ECO:0000256" key="5">
    <source>
        <dbReference type="ARBA" id="ARBA00022679"/>
    </source>
</evidence>
<keyword evidence="7 16" id="KW-0732">Signal</keyword>
<dbReference type="EMBL" id="AB026825">
    <property type="protein sequence ID" value="BAA82602.1"/>
    <property type="molecule type" value="mRNA"/>
</dbReference>
<evidence type="ECO:0000256" key="4">
    <source>
        <dbReference type="ARBA" id="ARBA00022527"/>
    </source>
</evidence>
<keyword evidence="4" id="KW-0723">Serine/threonine-protein kinase</keyword>
<evidence type="ECO:0000256" key="11">
    <source>
        <dbReference type="ARBA" id="ARBA00022989"/>
    </source>
</evidence>
<dbReference type="SMART" id="SM00220">
    <property type="entry name" value="S_TKc"/>
    <property type="match status" value="1"/>
</dbReference>
<dbReference type="InterPro" id="IPR011009">
    <property type="entry name" value="Kinase-like_dom_sf"/>
</dbReference>
<dbReference type="InterPro" id="IPR017441">
    <property type="entry name" value="Protein_kinase_ATP_BS"/>
</dbReference>
<evidence type="ECO:0000256" key="16">
    <source>
        <dbReference type="SAM" id="SignalP"/>
    </source>
</evidence>
<evidence type="ECO:0000256" key="6">
    <source>
        <dbReference type="ARBA" id="ARBA00022692"/>
    </source>
</evidence>
<sequence length="533" mass="58380">MYCTSWRHAAAVALLALLARAAVLTGASLTCKCGTNYLPETDSSLTECNRTKASCQGAGTCALSATLSGNGFVKLNWFCLSGAPDRWFVTKSLCHGRHGDKMEYLCCSNYSMCNADLNTTLVATVHPTSSDQSLPVPTQLSNRSNSVSMHYVVPAAITSSLVTLLILLALVLILTFTIRAKRRAPIVEDIAVDTITSGSGSGKPYLTKRTFSRRVSLLDITLGQGRFGKVSLGSYQKEAVAVKRFPSAEMDSWLHETLVFDLCMHHDAIVGFVAADSYCLDGNNEYWLVTCFHPHGSLYGFLRTCEREVGGAGGGRVLSVADLLRMASTACSGLAHLHTPLVGYKGKPPIAHRDIKSTNILVKGDLTCCLADMGLAFVGGRNGDSQPTAPSLVARWDLGTTRYLSPEILCSQRYPSMDVQRQVLHYIRSDIYAMALVIWEMCRRTVIGEGHCDPCALPYEGMVSSDPSVHEMRKVVCSMKERPPISERWTSNPVLVRMVDLMQECWRDHPHARPSSLYLKYALLKMYNAADTP</sequence>
<keyword evidence="10 14" id="KW-0067">ATP-binding</keyword>
<accession>Q9UAG4</accession>
<dbReference type="PANTHER" id="PTHR23255">
    <property type="entry name" value="TRANSFORMING GROWTH FACTOR-BETA RECEPTOR TYPE I AND II"/>
    <property type="match status" value="1"/>
</dbReference>
<dbReference type="GO" id="GO:0005524">
    <property type="term" value="F:ATP binding"/>
    <property type="evidence" value="ECO:0007669"/>
    <property type="project" value="UniProtKB-UniRule"/>
</dbReference>
<dbReference type="Pfam" id="PF08515">
    <property type="entry name" value="TGF_beta_GS"/>
    <property type="match status" value="1"/>
</dbReference>
<keyword evidence="8 14" id="KW-0547">Nucleotide-binding</keyword>
<dbReference type="SUPFAM" id="SSF56112">
    <property type="entry name" value="Protein kinase-like (PK-like)"/>
    <property type="match status" value="1"/>
</dbReference>
<evidence type="ECO:0000256" key="2">
    <source>
        <dbReference type="ARBA" id="ARBA00009605"/>
    </source>
</evidence>
<evidence type="ECO:0000256" key="3">
    <source>
        <dbReference type="ARBA" id="ARBA00012401"/>
    </source>
</evidence>
<evidence type="ECO:0000256" key="7">
    <source>
        <dbReference type="ARBA" id="ARBA00022729"/>
    </source>
</evidence>
<evidence type="ECO:0000313" key="19">
    <source>
        <dbReference type="EMBL" id="BAA82602.1"/>
    </source>
</evidence>
<dbReference type="InterPro" id="IPR000719">
    <property type="entry name" value="Prot_kinase_dom"/>
</dbReference>
<feature type="signal peptide" evidence="16">
    <location>
        <begin position="1"/>
        <end position="21"/>
    </location>
</feature>